<dbReference type="PANTHER" id="PTHR39683">
    <property type="entry name" value="CONSERVED PROTEIN TB16.3"/>
    <property type="match status" value="1"/>
</dbReference>
<reference evidence="3" key="1">
    <citation type="submission" date="2021-01" db="EMBL/GenBank/DDBJ databases">
        <authorList>
            <person name="Corre E."/>
            <person name="Pelletier E."/>
            <person name="Niang G."/>
            <person name="Scheremetjew M."/>
            <person name="Finn R."/>
            <person name="Kale V."/>
            <person name="Holt S."/>
            <person name="Cochrane G."/>
            <person name="Meng A."/>
            <person name="Brown T."/>
            <person name="Cohen L."/>
        </authorList>
    </citation>
    <scope>NUCLEOTIDE SEQUENCE</scope>
    <source>
        <strain evidence="3">CCMP 2712</strain>
    </source>
</reference>
<dbReference type="Pfam" id="PF03364">
    <property type="entry name" value="Polyketide_cyc"/>
    <property type="match status" value="1"/>
</dbReference>
<dbReference type="SUPFAM" id="SSF55961">
    <property type="entry name" value="Bet v1-like"/>
    <property type="match status" value="1"/>
</dbReference>
<dbReference type="Gene3D" id="3.30.530.20">
    <property type="match status" value="1"/>
</dbReference>
<protein>
    <recommendedName>
        <fullName evidence="2">Coenzyme Q-binding protein COQ10 START domain-containing protein</fullName>
    </recommendedName>
</protein>
<evidence type="ECO:0000313" key="3">
    <source>
        <dbReference type="EMBL" id="CAE2338260.1"/>
    </source>
</evidence>
<feature type="domain" description="Coenzyme Q-binding protein COQ10 START" evidence="2">
    <location>
        <begin position="128"/>
        <end position="255"/>
    </location>
</feature>
<feature type="region of interest" description="Disordered" evidence="1">
    <location>
        <begin position="262"/>
        <end position="286"/>
    </location>
</feature>
<dbReference type="EMBL" id="HBKN01048061">
    <property type="protein sequence ID" value="CAE2338260.1"/>
    <property type="molecule type" value="Transcribed_RNA"/>
</dbReference>
<evidence type="ECO:0000256" key="1">
    <source>
        <dbReference type="SAM" id="MobiDB-lite"/>
    </source>
</evidence>
<name>A0A7S4PL92_GUITH</name>
<evidence type="ECO:0000259" key="2">
    <source>
        <dbReference type="Pfam" id="PF03364"/>
    </source>
</evidence>
<dbReference type="PANTHER" id="PTHR39683:SF4">
    <property type="entry name" value="COENZYME Q-BINDING PROTEIN COQ10 START DOMAIN-CONTAINING PROTEIN"/>
    <property type="match status" value="1"/>
</dbReference>
<feature type="compositionally biased region" description="Low complexity" evidence="1">
    <location>
        <begin position="265"/>
        <end position="275"/>
    </location>
</feature>
<accession>A0A7S4PL92</accession>
<gene>
    <name evidence="3" type="ORF">GTHE00462_LOCUS37543</name>
</gene>
<dbReference type="InterPro" id="IPR023393">
    <property type="entry name" value="START-like_dom_sf"/>
</dbReference>
<organism evidence="3">
    <name type="scientific">Guillardia theta</name>
    <name type="common">Cryptophyte</name>
    <name type="synonym">Cryptomonas phi</name>
    <dbReference type="NCBI Taxonomy" id="55529"/>
    <lineage>
        <taxon>Eukaryota</taxon>
        <taxon>Cryptophyceae</taxon>
        <taxon>Pyrenomonadales</taxon>
        <taxon>Geminigeraceae</taxon>
        <taxon>Guillardia</taxon>
    </lineage>
</organism>
<dbReference type="InterPro" id="IPR005031">
    <property type="entry name" value="COQ10_START"/>
</dbReference>
<sequence>MHPTYTAHMADYSPCDPCTNSPSRRLQACRMTARWNARSTLVVSVLALAMPLAGAGNPVLTLRGGWVSPLLPELLPSPSTTDIGSKTRQATLARSETATRSIWRLYPAQKTSSEEVCSAEQVEQSIVIEASAEDCFLAATRYEDYPKWAAGMKDVKVLEKRSDGLGVVVEFVMGIFGMTTRNKMKYEYRRPHSMNWHVTEGGIKELVGRYDFVPLGPDRTKVVYKLRVEPGFPFPQMLKKATSRAVASAALNDLKRWTESKAREAASMSTASSASEESDENSEVSTEAVRHLVALC</sequence>
<dbReference type="AlphaFoldDB" id="A0A7S4PL92"/>
<proteinExistence type="predicted"/>